<protein>
    <submittedName>
        <fullName evidence="2">Uncharacterized protein</fullName>
    </submittedName>
</protein>
<name>A0ABR2YQE8_9CHLO</name>
<comment type="caution">
    <text evidence="2">The sequence shown here is derived from an EMBL/GenBank/DDBJ whole genome shotgun (WGS) entry which is preliminary data.</text>
</comment>
<dbReference type="EMBL" id="JALJOT010000007">
    <property type="protein sequence ID" value="KAK9909179.1"/>
    <property type="molecule type" value="Genomic_DNA"/>
</dbReference>
<feature type="region of interest" description="Disordered" evidence="1">
    <location>
        <begin position="11"/>
        <end position="48"/>
    </location>
</feature>
<organism evidence="2 3">
    <name type="scientific">Coccomyxa subellipsoidea</name>
    <dbReference type="NCBI Taxonomy" id="248742"/>
    <lineage>
        <taxon>Eukaryota</taxon>
        <taxon>Viridiplantae</taxon>
        <taxon>Chlorophyta</taxon>
        <taxon>core chlorophytes</taxon>
        <taxon>Trebouxiophyceae</taxon>
        <taxon>Trebouxiophyceae incertae sedis</taxon>
        <taxon>Coccomyxaceae</taxon>
        <taxon>Coccomyxa</taxon>
    </lineage>
</organism>
<dbReference type="Proteomes" id="UP001491310">
    <property type="component" value="Unassembled WGS sequence"/>
</dbReference>
<evidence type="ECO:0000313" key="3">
    <source>
        <dbReference type="Proteomes" id="UP001491310"/>
    </source>
</evidence>
<reference evidence="2 3" key="1">
    <citation type="journal article" date="2024" name="Nat. Commun.">
        <title>Phylogenomics reveals the evolutionary origins of lichenization in chlorophyte algae.</title>
        <authorList>
            <person name="Puginier C."/>
            <person name="Libourel C."/>
            <person name="Otte J."/>
            <person name="Skaloud P."/>
            <person name="Haon M."/>
            <person name="Grisel S."/>
            <person name="Petersen M."/>
            <person name="Berrin J.G."/>
            <person name="Delaux P.M."/>
            <person name="Dal Grande F."/>
            <person name="Keller J."/>
        </authorList>
    </citation>
    <scope>NUCLEOTIDE SEQUENCE [LARGE SCALE GENOMIC DNA]</scope>
    <source>
        <strain evidence="2 3">SAG 216-7</strain>
    </source>
</reference>
<sequence length="194" mass="20521">MLPPHDAAGLLGGARYHGRNTPLKAKAAGPPEGREDANSRMHLNRHSPYSPWLKRRDVMGQAGFTGMQDETQCKASKRTYAAAAASARRGYGAAAAVVAPDVARRKLLGQGTPPASARVVTHLRVMCVGTGLTQADVDPGTFQLDARRTPAPQTSAQRPGTAAAAYGDARSDYYTNRVRADGVNNILGCQALEL</sequence>
<evidence type="ECO:0000313" key="2">
    <source>
        <dbReference type="EMBL" id="KAK9909179.1"/>
    </source>
</evidence>
<gene>
    <name evidence="2" type="ORF">WJX75_008312</name>
</gene>
<keyword evidence="3" id="KW-1185">Reference proteome</keyword>
<evidence type="ECO:0000256" key="1">
    <source>
        <dbReference type="SAM" id="MobiDB-lite"/>
    </source>
</evidence>
<proteinExistence type="predicted"/>
<accession>A0ABR2YQE8</accession>